<accession>A0A1Y4LYQ3</accession>
<gene>
    <name evidence="2" type="ORF">B5F14_01835</name>
</gene>
<name>A0A1Y4LYQ3_9FIRM</name>
<dbReference type="Pfam" id="PF07083">
    <property type="entry name" value="DUF1351"/>
    <property type="match status" value="1"/>
</dbReference>
<organism evidence="2 3">
    <name type="scientific">Faecalitalea cylindroides</name>
    <dbReference type="NCBI Taxonomy" id="39483"/>
    <lineage>
        <taxon>Bacteria</taxon>
        <taxon>Bacillati</taxon>
        <taxon>Bacillota</taxon>
        <taxon>Erysipelotrichia</taxon>
        <taxon>Erysipelotrichales</taxon>
        <taxon>Erysipelotrichaceae</taxon>
        <taxon>Faecalitalea</taxon>
    </lineage>
</organism>
<protein>
    <recommendedName>
        <fullName evidence="4">DUF1351 domain-containing protein</fullName>
    </recommendedName>
</protein>
<sequence>MQFELEATVLNGKVVTNAKELLANIDNGLKHYDYVVTENTYEQAKKDRAQLNSIVKMVSDERKRVEDDLFSEWKEDKKNIMDIEKKIKQCADSLGQGITDIEDVLKEEKRKHIYEAWQTLLDSKGNGEHYDLTPKFNEKWLNKTTSNKSIEKDLNAIYDKIIQDLGFMETFLPNDETDIAQIKEVYFQDYDLMRAKVKADDLKRIRETVERQKQKEEQIVQEPLHFEQSIPNEPENKVVEQNTNWAEFRVEGTREQLLELTKVLVNLRNNTSFEFKVTNKGEL</sequence>
<comment type="caution">
    <text evidence="2">The sequence shown here is derived from an EMBL/GenBank/DDBJ whole genome shotgun (WGS) entry which is preliminary data.</text>
</comment>
<dbReference type="InterPro" id="IPR009785">
    <property type="entry name" value="Prophage_Lj928_Orf309"/>
</dbReference>
<evidence type="ECO:0000256" key="1">
    <source>
        <dbReference type="SAM" id="Coils"/>
    </source>
</evidence>
<evidence type="ECO:0008006" key="4">
    <source>
        <dbReference type="Google" id="ProtNLM"/>
    </source>
</evidence>
<keyword evidence="3" id="KW-1185">Reference proteome</keyword>
<evidence type="ECO:0000313" key="3">
    <source>
        <dbReference type="Proteomes" id="UP000195447"/>
    </source>
</evidence>
<dbReference type="AlphaFoldDB" id="A0A1Y4LYQ3"/>
<keyword evidence="1" id="KW-0175">Coiled coil</keyword>
<proteinExistence type="predicted"/>
<dbReference type="Proteomes" id="UP000195447">
    <property type="component" value="Unassembled WGS sequence"/>
</dbReference>
<dbReference type="RefSeq" id="WP_087158165.1">
    <property type="nucleotide sequence ID" value="NZ_NFKM01000002.1"/>
</dbReference>
<reference evidence="3" key="1">
    <citation type="submission" date="2017-04" db="EMBL/GenBank/DDBJ databases">
        <title>Function of individual gut microbiota members based on whole genome sequencing of pure cultures obtained from chicken caecum.</title>
        <authorList>
            <person name="Medvecky M."/>
            <person name="Cejkova D."/>
            <person name="Polansky O."/>
            <person name="Karasova D."/>
            <person name="Kubasova T."/>
            <person name="Cizek A."/>
            <person name="Rychlik I."/>
        </authorList>
    </citation>
    <scope>NUCLEOTIDE SEQUENCE [LARGE SCALE GENOMIC DNA]</scope>
    <source>
        <strain evidence="3">An178</strain>
    </source>
</reference>
<dbReference type="EMBL" id="NFKM01000002">
    <property type="protein sequence ID" value="OUP61723.1"/>
    <property type="molecule type" value="Genomic_DNA"/>
</dbReference>
<evidence type="ECO:0000313" key="2">
    <source>
        <dbReference type="EMBL" id="OUP61723.1"/>
    </source>
</evidence>
<feature type="coiled-coil region" evidence="1">
    <location>
        <begin position="192"/>
        <end position="222"/>
    </location>
</feature>